<evidence type="ECO:0000313" key="2">
    <source>
        <dbReference type="EMBL" id="PIA13173.1"/>
    </source>
</evidence>
<feature type="region of interest" description="Disordered" evidence="1">
    <location>
        <begin position="32"/>
        <end position="128"/>
    </location>
</feature>
<sequence length="128" mass="13100">MAAPAAATAASPKGMQVPMLAGLITSIAMSAEHSAQQNDAGEATSAVAVTEQTSAHREEDNDVYMSVSQNPLKCNNREESDNERPAADAAQGSGRTAASASRIHGVKTRAQSKAVSAASDADLGSPRY</sequence>
<name>A0A2G5B2C5_COERN</name>
<evidence type="ECO:0000256" key="1">
    <source>
        <dbReference type="SAM" id="MobiDB-lite"/>
    </source>
</evidence>
<organism evidence="2 3">
    <name type="scientific">Coemansia reversa (strain ATCC 12441 / NRRL 1564)</name>
    <dbReference type="NCBI Taxonomy" id="763665"/>
    <lineage>
        <taxon>Eukaryota</taxon>
        <taxon>Fungi</taxon>
        <taxon>Fungi incertae sedis</taxon>
        <taxon>Zoopagomycota</taxon>
        <taxon>Kickxellomycotina</taxon>
        <taxon>Kickxellomycetes</taxon>
        <taxon>Kickxellales</taxon>
        <taxon>Kickxellaceae</taxon>
        <taxon>Coemansia</taxon>
    </lineage>
</organism>
<gene>
    <name evidence="2" type="ORF">COEREDRAFT_11711</name>
</gene>
<accession>A0A2G5B2C5</accession>
<feature type="compositionally biased region" description="Basic and acidic residues" evidence="1">
    <location>
        <begin position="75"/>
        <end position="86"/>
    </location>
</feature>
<evidence type="ECO:0000313" key="3">
    <source>
        <dbReference type="Proteomes" id="UP000242474"/>
    </source>
</evidence>
<dbReference type="EMBL" id="KZ303545">
    <property type="protein sequence ID" value="PIA13173.1"/>
    <property type="molecule type" value="Genomic_DNA"/>
</dbReference>
<keyword evidence="3" id="KW-1185">Reference proteome</keyword>
<dbReference type="AlphaFoldDB" id="A0A2G5B2C5"/>
<reference evidence="2 3" key="1">
    <citation type="journal article" date="2015" name="Genome Biol. Evol.">
        <title>Phylogenomic analyses indicate that early fungi evolved digesting cell walls of algal ancestors of land plants.</title>
        <authorList>
            <person name="Chang Y."/>
            <person name="Wang S."/>
            <person name="Sekimoto S."/>
            <person name="Aerts A.L."/>
            <person name="Choi C."/>
            <person name="Clum A."/>
            <person name="LaButti K.M."/>
            <person name="Lindquist E.A."/>
            <person name="Yee Ngan C."/>
            <person name="Ohm R.A."/>
            <person name="Salamov A.A."/>
            <person name="Grigoriev I.V."/>
            <person name="Spatafora J.W."/>
            <person name="Berbee M.L."/>
        </authorList>
    </citation>
    <scope>NUCLEOTIDE SEQUENCE [LARGE SCALE GENOMIC DNA]</scope>
    <source>
        <strain evidence="2 3">NRRL 1564</strain>
    </source>
</reference>
<dbReference type="Proteomes" id="UP000242474">
    <property type="component" value="Unassembled WGS sequence"/>
</dbReference>
<protein>
    <submittedName>
        <fullName evidence="2">Uncharacterized protein</fullName>
    </submittedName>
</protein>
<proteinExistence type="predicted"/>